<protein>
    <submittedName>
        <fullName evidence="1">Uncharacterized protein</fullName>
    </submittedName>
</protein>
<dbReference type="Proteomes" id="UP000239757">
    <property type="component" value="Unassembled WGS sequence"/>
</dbReference>
<organism evidence="1 2">
    <name type="scientific">Gossypium barbadense</name>
    <name type="common">Sea Island cotton</name>
    <name type="synonym">Hibiscus barbadensis</name>
    <dbReference type="NCBI Taxonomy" id="3634"/>
    <lineage>
        <taxon>Eukaryota</taxon>
        <taxon>Viridiplantae</taxon>
        <taxon>Streptophyta</taxon>
        <taxon>Embryophyta</taxon>
        <taxon>Tracheophyta</taxon>
        <taxon>Spermatophyta</taxon>
        <taxon>Magnoliopsida</taxon>
        <taxon>eudicotyledons</taxon>
        <taxon>Gunneridae</taxon>
        <taxon>Pentapetalae</taxon>
        <taxon>rosids</taxon>
        <taxon>malvids</taxon>
        <taxon>Malvales</taxon>
        <taxon>Malvaceae</taxon>
        <taxon>Malvoideae</taxon>
        <taxon>Gossypium</taxon>
    </lineage>
</organism>
<dbReference type="AlphaFoldDB" id="A0A2P5Y367"/>
<dbReference type="EMBL" id="KZ663782">
    <property type="protein sequence ID" value="PPS10049.1"/>
    <property type="molecule type" value="Genomic_DNA"/>
</dbReference>
<evidence type="ECO:0000313" key="1">
    <source>
        <dbReference type="EMBL" id="PPS10049.1"/>
    </source>
</evidence>
<evidence type="ECO:0000313" key="2">
    <source>
        <dbReference type="Proteomes" id="UP000239757"/>
    </source>
</evidence>
<sequence>MYVRSIVTRSHQSIDQRLWALRTSPPFASDQYTVISGLTVDLCASIGAEIFAAEAVLWSPGKIRINNMNSAGFLVPKHA</sequence>
<accession>A0A2P5Y367</accession>
<name>A0A2P5Y367_GOSBA</name>
<gene>
    <name evidence="1" type="ORF">GOBAR_AA10591</name>
</gene>
<proteinExistence type="predicted"/>
<reference evidence="1 2" key="1">
    <citation type="submission" date="2015-01" db="EMBL/GenBank/DDBJ databases">
        <title>Genome of allotetraploid Gossypium barbadense reveals genomic plasticity and fiber elongation in cotton evolution.</title>
        <authorList>
            <person name="Chen X."/>
            <person name="Liu X."/>
            <person name="Zhao B."/>
            <person name="Zheng H."/>
            <person name="Hu Y."/>
            <person name="Lu G."/>
            <person name="Yang C."/>
            <person name="Chen J."/>
            <person name="Shan C."/>
            <person name="Zhang L."/>
            <person name="Zhou Y."/>
            <person name="Wang L."/>
            <person name="Guo W."/>
            <person name="Bai Y."/>
            <person name="Ruan J."/>
            <person name="Shangguan X."/>
            <person name="Mao Y."/>
            <person name="Jiang J."/>
            <person name="Zhu Y."/>
            <person name="Lei J."/>
            <person name="Kang H."/>
            <person name="Chen S."/>
            <person name="He X."/>
            <person name="Wang R."/>
            <person name="Wang Y."/>
            <person name="Chen J."/>
            <person name="Wang L."/>
            <person name="Yu S."/>
            <person name="Wang B."/>
            <person name="Wei J."/>
            <person name="Song S."/>
            <person name="Lu X."/>
            <person name="Gao Z."/>
            <person name="Gu W."/>
            <person name="Deng X."/>
            <person name="Ma D."/>
            <person name="Wang S."/>
            <person name="Liang W."/>
            <person name="Fang L."/>
            <person name="Cai C."/>
            <person name="Zhu X."/>
            <person name="Zhou B."/>
            <person name="Zhang Y."/>
            <person name="Chen Z."/>
            <person name="Xu S."/>
            <person name="Zhu R."/>
            <person name="Wang S."/>
            <person name="Zhang T."/>
            <person name="Zhao G."/>
        </authorList>
    </citation>
    <scope>NUCLEOTIDE SEQUENCE [LARGE SCALE GENOMIC DNA]</scope>
    <source>
        <strain evidence="2">cv. Xinhai21</strain>
        <tissue evidence="1">Leaf</tissue>
    </source>
</reference>